<organism evidence="2 3">
    <name type="scientific">Aristolochia fimbriata</name>
    <name type="common">White veined hardy Dutchman's pipe vine</name>
    <dbReference type="NCBI Taxonomy" id="158543"/>
    <lineage>
        <taxon>Eukaryota</taxon>
        <taxon>Viridiplantae</taxon>
        <taxon>Streptophyta</taxon>
        <taxon>Embryophyta</taxon>
        <taxon>Tracheophyta</taxon>
        <taxon>Spermatophyta</taxon>
        <taxon>Magnoliopsida</taxon>
        <taxon>Magnoliidae</taxon>
        <taxon>Piperales</taxon>
        <taxon>Aristolochiaceae</taxon>
        <taxon>Aristolochia</taxon>
    </lineage>
</organism>
<feature type="compositionally biased region" description="Low complexity" evidence="1">
    <location>
        <begin position="16"/>
        <end position="34"/>
    </location>
</feature>
<protein>
    <submittedName>
        <fullName evidence="2">Uncharacterized protein</fullName>
    </submittedName>
</protein>
<gene>
    <name evidence="2" type="ORF">H6P81_016918</name>
</gene>
<dbReference type="Proteomes" id="UP000825729">
    <property type="component" value="Unassembled WGS sequence"/>
</dbReference>
<sequence length="219" mass="24359">MWFSLLSTFPIIPHDNNNNNNNNNPANNDNNNKVNNRRGRKIGVLFALIRVTPTSPHSVSTINPQMANLLQSLPSPTLTGTTALKPTIKAGATAPVNTPPCRGPFLHHLLVINPCSGNRNRNPGGPHNAPDTWATPNTLSGFLPCFLVLVHADVQQNLPFSPVLPEFYLLHLEWLRDETMYLYICKEAASSMGLDPEEGRRRRFHGDFWVFSVEESKSS</sequence>
<name>A0AAV7DX16_ARIFI</name>
<reference evidence="2 3" key="1">
    <citation type="submission" date="2021-07" db="EMBL/GenBank/DDBJ databases">
        <title>The Aristolochia fimbriata genome: insights into angiosperm evolution, floral development and chemical biosynthesis.</title>
        <authorList>
            <person name="Jiao Y."/>
        </authorList>
    </citation>
    <scope>NUCLEOTIDE SEQUENCE [LARGE SCALE GENOMIC DNA]</scope>
    <source>
        <strain evidence="2">IBCAS-2021</strain>
        <tissue evidence="2">Leaf</tissue>
    </source>
</reference>
<dbReference type="EMBL" id="JAINDJ010000007">
    <property type="protein sequence ID" value="KAG9441064.1"/>
    <property type="molecule type" value="Genomic_DNA"/>
</dbReference>
<feature type="region of interest" description="Disordered" evidence="1">
    <location>
        <begin position="13"/>
        <end position="36"/>
    </location>
</feature>
<evidence type="ECO:0000256" key="1">
    <source>
        <dbReference type="SAM" id="MobiDB-lite"/>
    </source>
</evidence>
<evidence type="ECO:0000313" key="3">
    <source>
        <dbReference type="Proteomes" id="UP000825729"/>
    </source>
</evidence>
<dbReference type="AlphaFoldDB" id="A0AAV7DX16"/>
<evidence type="ECO:0000313" key="2">
    <source>
        <dbReference type="EMBL" id="KAG9441064.1"/>
    </source>
</evidence>
<proteinExistence type="predicted"/>
<keyword evidence="3" id="KW-1185">Reference proteome</keyword>
<comment type="caution">
    <text evidence="2">The sequence shown here is derived from an EMBL/GenBank/DDBJ whole genome shotgun (WGS) entry which is preliminary data.</text>
</comment>
<accession>A0AAV7DX16</accession>